<protein>
    <submittedName>
        <fullName evidence="1">Uncharacterized protein</fullName>
    </submittedName>
</protein>
<sequence>MENKTTHAPRWIKGIPAFCTSIHHTQTKTKSTEYSLRAFYAVLPSISSIRILMQAGWEPAYADEEHRICLRMNDLWNGKSTTETD</sequence>
<dbReference type="Proteomes" id="UP000663760">
    <property type="component" value="Chromosome 3"/>
</dbReference>
<name>A0A7I8IJH4_SPIIN</name>
<dbReference type="AlphaFoldDB" id="A0A7I8IJH4"/>
<proteinExistence type="predicted"/>
<evidence type="ECO:0000313" key="1">
    <source>
        <dbReference type="EMBL" id="CAA2617602.1"/>
    </source>
</evidence>
<gene>
    <name evidence="1" type="ORF">SI7747_03003766</name>
    <name evidence="2" type="ORF">SI8410_03004104</name>
</gene>
<keyword evidence="3" id="KW-1185">Reference proteome</keyword>
<organism evidence="1">
    <name type="scientific">Spirodela intermedia</name>
    <name type="common">Intermediate duckweed</name>
    <dbReference type="NCBI Taxonomy" id="51605"/>
    <lineage>
        <taxon>Eukaryota</taxon>
        <taxon>Viridiplantae</taxon>
        <taxon>Streptophyta</taxon>
        <taxon>Embryophyta</taxon>
        <taxon>Tracheophyta</taxon>
        <taxon>Spermatophyta</taxon>
        <taxon>Magnoliopsida</taxon>
        <taxon>Liliopsida</taxon>
        <taxon>Araceae</taxon>
        <taxon>Lemnoideae</taxon>
        <taxon>Spirodela</taxon>
    </lineage>
</organism>
<dbReference type="EMBL" id="LR746266">
    <property type="protein sequence ID" value="CAA7393342.1"/>
    <property type="molecule type" value="Genomic_DNA"/>
</dbReference>
<evidence type="ECO:0000313" key="3">
    <source>
        <dbReference type="Proteomes" id="UP000663760"/>
    </source>
</evidence>
<dbReference type="EMBL" id="LR743590">
    <property type="protein sequence ID" value="CAA2617602.1"/>
    <property type="molecule type" value="Genomic_DNA"/>
</dbReference>
<reference evidence="1" key="1">
    <citation type="submission" date="2019-12" db="EMBL/GenBank/DDBJ databases">
        <authorList>
            <person name="Scholz U."/>
            <person name="Mascher M."/>
            <person name="Fiebig A."/>
        </authorList>
    </citation>
    <scope>NUCLEOTIDE SEQUENCE</scope>
</reference>
<evidence type="ECO:0000313" key="2">
    <source>
        <dbReference type="EMBL" id="CAA7393342.1"/>
    </source>
</evidence>
<accession>A0A7I8IJH4</accession>